<dbReference type="InterPro" id="IPR015418">
    <property type="entry name" value="Eaf6"/>
</dbReference>
<keyword evidence="3" id="KW-0156">Chromatin regulator</keyword>
<keyword evidence="7" id="KW-0539">Nucleus</keyword>
<keyword evidence="6" id="KW-0804">Transcription</keyword>
<feature type="coiled-coil region" evidence="8">
    <location>
        <begin position="5"/>
        <end position="32"/>
    </location>
</feature>
<evidence type="ECO:0000256" key="6">
    <source>
        <dbReference type="ARBA" id="ARBA00023163"/>
    </source>
</evidence>
<reference evidence="10 11" key="1">
    <citation type="journal article" date="2024" name="Nat. Commun.">
        <title>Phylogenomics reveals the evolutionary origins of lichenization in chlorophyte algae.</title>
        <authorList>
            <person name="Puginier C."/>
            <person name="Libourel C."/>
            <person name="Otte J."/>
            <person name="Skaloud P."/>
            <person name="Haon M."/>
            <person name="Grisel S."/>
            <person name="Petersen M."/>
            <person name="Berrin J.G."/>
            <person name="Delaux P.M."/>
            <person name="Dal Grande F."/>
            <person name="Keller J."/>
        </authorList>
    </citation>
    <scope>NUCLEOTIDE SEQUENCE [LARGE SCALE GENOMIC DNA]</scope>
    <source>
        <strain evidence="10 11">SAG 2145</strain>
    </source>
</reference>
<evidence type="ECO:0000256" key="1">
    <source>
        <dbReference type="ARBA" id="ARBA00004123"/>
    </source>
</evidence>
<evidence type="ECO:0000256" key="8">
    <source>
        <dbReference type="SAM" id="Coils"/>
    </source>
</evidence>
<gene>
    <name evidence="10" type="ORF">WJX74_008182</name>
</gene>
<evidence type="ECO:0000313" key="10">
    <source>
        <dbReference type="EMBL" id="KAK9825096.1"/>
    </source>
</evidence>
<sequence length="124" mass="13825">MASALDLLANKRAAADNEIKKYEKQIEDAESVYLQADYSQSGNVLKGFEGFLASKDLQRKRTRTLKDEERAFSLSSRTSAVAHRLELQQAEALENAQHPTVRSGKVFGQKAFAQKVPPGKMRRG</sequence>
<evidence type="ECO:0000256" key="2">
    <source>
        <dbReference type="ARBA" id="ARBA00010916"/>
    </source>
</evidence>
<dbReference type="GO" id="GO:0000123">
    <property type="term" value="C:histone acetyltransferase complex"/>
    <property type="evidence" value="ECO:0007669"/>
    <property type="project" value="InterPro"/>
</dbReference>
<evidence type="ECO:0000256" key="5">
    <source>
        <dbReference type="ARBA" id="ARBA00023054"/>
    </source>
</evidence>
<evidence type="ECO:0000256" key="7">
    <source>
        <dbReference type="ARBA" id="ARBA00023242"/>
    </source>
</evidence>
<keyword evidence="5 8" id="KW-0175">Coiled coil</keyword>
<evidence type="ECO:0008006" key="12">
    <source>
        <dbReference type="Google" id="ProtNLM"/>
    </source>
</evidence>
<evidence type="ECO:0000256" key="3">
    <source>
        <dbReference type="ARBA" id="ARBA00022853"/>
    </source>
</evidence>
<dbReference type="Pfam" id="PF09340">
    <property type="entry name" value="NuA4"/>
    <property type="match status" value="1"/>
</dbReference>
<dbReference type="AlphaFoldDB" id="A0AAW1QV35"/>
<protein>
    <recommendedName>
        <fullName evidence="12">Chromatin modification-related protein MEAF6</fullName>
    </recommendedName>
</protein>
<evidence type="ECO:0000256" key="4">
    <source>
        <dbReference type="ARBA" id="ARBA00023015"/>
    </source>
</evidence>
<dbReference type="GO" id="GO:0006325">
    <property type="term" value="P:chromatin organization"/>
    <property type="evidence" value="ECO:0007669"/>
    <property type="project" value="UniProtKB-KW"/>
</dbReference>
<comment type="caution">
    <text evidence="10">The sequence shown here is derived from an EMBL/GenBank/DDBJ whole genome shotgun (WGS) entry which is preliminary data.</text>
</comment>
<comment type="similarity">
    <text evidence="2">Belongs to the EAF6 family.</text>
</comment>
<dbReference type="PANTHER" id="PTHR13476">
    <property type="entry name" value="CHROMATIN MODIFICATION-RELATED PROTEIN MEAF6"/>
    <property type="match status" value="1"/>
</dbReference>
<feature type="region of interest" description="Disordered" evidence="9">
    <location>
        <begin position="95"/>
        <end position="124"/>
    </location>
</feature>
<dbReference type="Proteomes" id="UP001438707">
    <property type="component" value="Unassembled WGS sequence"/>
</dbReference>
<proteinExistence type="inferred from homology"/>
<name>A0AAW1QV35_9CHLO</name>
<dbReference type="GO" id="GO:0005634">
    <property type="term" value="C:nucleus"/>
    <property type="evidence" value="ECO:0007669"/>
    <property type="project" value="UniProtKB-SubCell"/>
</dbReference>
<evidence type="ECO:0000313" key="11">
    <source>
        <dbReference type="Proteomes" id="UP001438707"/>
    </source>
</evidence>
<organism evidence="10 11">
    <name type="scientific">Apatococcus lobatus</name>
    <dbReference type="NCBI Taxonomy" id="904363"/>
    <lineage>
        <taxon>Eukaryota</taxon>
        <taxon>Viridiplantae</taxon>
        <taxon>Chlorophyta</taxon>
        <taxon>core chlorophytes</taxon>
        <taxon>Trebouxiophyceae</taxon>
        <taxon>Chlorellales</taxon>
        <taxon>Chlorellaceae</taxon>
        <taxon>Apatococcus</taxon>
    </lineage>
</organism>
<comment type="subcellular location">
    <subcellularLocation>
        <location evidence="1">Nucleus</location>
    </subcellularLocation>
</comment>
<accession>A0AAW1QV35</accession>
<evidence type="ECO:0000256" key="9">
    <source>
        <dbReference type="SAM" id="MobiDB-lite"/>
    </source>
</evidence>
<keyword evidence="4" id="KW-0805">Transcription regulation</keyword>
<dbReference type="EMBL" id="JALJOS010000026">
    <property type="protein sequence ID" value="KAK9825096.1"/>
    <property type="molecule type" value="Genomic_DNA"/>
</dbReference>
<keyword evidence="11" id="KW-1185">Reference proteome</keyword>